<keyword evidence="1" id="KW-0449">Lipoprotein</keyword>
<dbReference type="Gene3D" id="1.25.40.390">
    <property type="match status" value="1"/>
</dbReference>
<dbReference type="SUPFAM" id="SSF48452">
    <property type="entry name" value="TPR-like"/>
    <property type="match status" value="1"/>
</dbReference>
<dbReference type="Proteomes" id="UP000628669">
    <property type="component" value="Unassembled WGS sequence"/>
</dbReference>
<dbReference type="InterPro" id="IPR041662">
    <property type="entry name" value="SusD-like_2"/>
</dbReference>
<protein>
    <submittedName>
        <fullName evidence="1">SusD/RagB family nutrient-binding outer membrane lipoprotein</fullName>
    </submittedName>
</protein>
<dbReference type="Pfam" id="PF12771">
    <property type="entry name" value="SusD-like_2"/>
    <property type="match status" value="1"/>
</dbReference>
<name>A0ABS1FZZ8_9FLAO</name>
<dbReference type="PROSITE" id="PS51257">
    <property type="entry name" value="PROKAR_LIPOPROTEIN"/>
    <property type="match status" value="1"/>
</dbReference>
<accession>A0ABS1FZZ8</accession>
<proteinExistence type="predicted"/>
<dbReference type="EMBL" id="JAENHK010000010">
    <property type="protein sequence ID" value="MBK1897989.1"/>
    <property type="molecule type" value="Genomic_DNA"/>
</dbReference>
<keyword evidence="2" id="KW-1185">Reference proteome</keyword>
<evidence type="ECO:0000313" key="2">
    <source>
        <dbReference type="Proteomes" id="UP000628669"/>
    </source>
</evidence>
<gene>
    <name evidence="1" type="ORF">JHL15_19645</name>
</gene>
<organism evidence="1 2">
    <name type="scientific">Chryseobacterium paridis</name>
    <dbReference type="NCBI Taxonomy" id="2800328"/>
    <lineage>
        <taxon>Bacteria</taxon>
        <taxon>Pseudomonadati</taxon>
        <taxon>Bacteroidota</taxon>
        <taxon>Flavobacteriia</taxon>
        <taxon>Flavobacteriales</taxon>
        <taxon>Weeksellaceae</taxon>
        <taxon>Chryseobacterium group</taxon>
        <taxon>Chryseobacterium</taxon>
    </lineage>
</organism>
<dbReference type="InterPro" id="IPR011990">
    <property type="entry name" value="TPR-like_helical_dom_sf"/>
</dbReference>
<sequence>MKNIIKISLMSACIGLGLSSCQSDLTSLNDDPKHPAILPSENLLATAMYQSSYYIDNPSVNFNNYRFFTQQWAETQYPDETQYNLVTRNQPRNHFNRMYVYSINNLRQAKVNLKNEVETDDIRTNKLATLEIEEIFIWENLVDTYGDVPYSEAFKPDEILTPKYDDAKTIYLDLIKRINDAIVAIKPAAKGYAPPVGATNSGDLVYSGDMTKWKKFANSIKLRLGMNLADVDPVLAKTTVESAIAAGVISSDDDAYKFKYDGGTFSNPVFDNLVASNRNDFLPSELVVNTMKTLSDPRMDIWFTKVGGVYKGGVFGELNDPYTNFSQLSSYFRSATAASNLLSYAEVAFLKAEAAARNYSAGGTAVDLYASAITESMRENGVSVANTTAYLAANPYNAVNWKQSIGVQAWLAMFNKGFASWNFTRRLDSPTLVNPPKSNIASVPYRMPYSDQEYVLNGANVKAAASKIGGDKATTKLFWDKF</sequence>
<dbReference type="RefSeq" id="WP_200248553.1">
    <property type="nucleotide sequence ID" value="NZ_JAENHK010000010.1"/>
</dbReference>
<evidence type="ECO:0000313" key="1">
    <source>
        <dbReference type="EMBL" id="MBK1897989.1"/>
    </source>
</evidence>
<comment type="caution">
    <text evidence="1">The sequence shown here is derived from an EMBL/GenBank/DDBJ whole genome shotgun (WGS) entry which is preliminary data.</text>
</comment>
<reference evidence="2" key="1">
    <citation type="submission" date="2021-01" db="EMBL/GenBank/DDBJ databases">
        <title>Genome public.</title>
        <authorList>
            <person name="Liu C."/>
            <person name="Sun Q."/>
        </authorList>
    </citation>
    <scope>NUCLEOTIDE SEQUENCE [LARGE SCALE GENOMIC DNA]</scope>
    <source>
        <strain evidence="2">YIM B02567</strain>
    </source>
</reference>